<sequence length="231" mass="26351">MPINVILSPPLSQHRDLRSTSLPYKRQKDYSEKWSQFGRPSSNLHSSPSEENVMRMTEDMQYTSLLSKPWNSSVKTHKIAKAGWSANKLIGRPNNRNNIDIDDTDSFIPDLSYSHSQQVFGYNSQEHDTVHTTKIEPDMPDFLYSFDSKGPSPGVNGRSVELEKLVEIAEKKWEGKMTDQIVEGEYEVLDTKGENITLTRKGKRCLKQKSRAPQIQDSSEALEEDDGFELI</sequence>
<accession>A0A0B1P8K7</accession>
<dbReference type="Proteomes" id="UP000030854">
    <property type="component" value="Unassembled WGS sequence"/>
</dbReference>
<feature type="region of interest" description="Disordered" evidence="1">
    <location>
        <begin position="207"/>
        <end position="231"/>
    </location>
</feature>
<dbReference type="AlphaFoldDB" id="A0A0B1P8K7"/>
<dbReference type="EMBL" id="JNVN01000564">
    <property type="protein sequence ID" value="KHJ35032.1"/>
    <property type="molecule type" value="Genomic_DNA"/>
</dbReference>
<feature type="compositionally biased region" description="Polar residues" evidence="1">
    <location>
        <begin position="38"/>
        <end position="50"/>
    </location>
</feature>
<reference evidence="2 3" key="1">
    <citation type="journal article" date="2014" name="BMC Genomics">
        <title>Adaptive genomic structural variation in the grape powdery mildew pathogen, Erysiphe necator.</title>
        <authorList>
            <person name="Jones L."/>
            <person name="Riaz S."/>
            <person name="Morales-Cruz A."/>
            <person name="Amrine K.C."/>
            <person name="McGuire B."/>
            <person name="Gubler W.D."/>
            <person name="Walker M.A."/>
            <person name="Cantu D."/>
        </authorList>
    </citation>
    <scope>NUCLEOTIDE SEQUENCE [LARGE SCALE GENOMIC DNA]</scope>
    <source>
        <strain evidence="3">c</strain>
    </source>
</reference>
<feature type="region of interest" description="Disordered" evidence="1">
    <location>
        <begin position="30"/>
        <end position="50"/>
    </location>
</feature>
<dbReference type="OMA" id="IQHRDIR"/>
<keyword evidence="3" id="KW-1185">Reference proteome</keyword>
<dbReference type="OrthoDB" id="5153521at2759"/>
<name>A0A0B1P8K7_UNCNE</name>
<dbReference type="HOGENOM" id="CLU_092479_0_0_1"/>
<gene>
    <name evidence="2" type="ORF">EV44_g6202</name>
</gene>
<protein>
    <submittedName>
        <fullName evidence="2">Uncharacterized protein</fullName>
    </submittedName>
</protein>
<proteinExistence type="predicted"/>
<feature type="compositionally biased region" description="Acidic residues" evidence="1">
    <location>
        <begin position="220"/>
        <end position="231"/>
    </location>
</feature>
<evidence type="ECO:0000313" key="2">
    <source>
        <dbReference type="EMBL" id="KHJ35032.1"/>
    </source>
</evidence>
<comment type="caution">
    <text evidence="2">The sequence shown here is derived from an EMBL/GenBank/DDBJ whole genome shotgun (WGS) entry which is preliminary data.</text>
</comment>
<evidence type="ECO:0000256" key="1">
    <source>
        <dbReference type="SAM" id="MobiDB-lite"/>
    </source>
</evidence>
<evidence type="ECO:0000313" key="3">
    <source>
        <dbReference type="Proteomes" id="UP000030854"/>
    </source>
</evidence>
<organism evidence="2 3">
    <name type="scientific">Uncinula necator</name>
    <name type="common">Grape powdery mildew</name>
    <dbReference type="NCBI Taxonomy" id="52586"/>
    <lineage>
        <taxon>Eukaryota</taxon>
        <taxon>Fungi</taxon>
        <taxon>Dikarya</taxon>
        <taxon>Ascomycota</taxon>
        <taxon>Pezizomycotina</taxon>
        <taxon>Leotiomycetes</taxon>
        <taxon>Erysiphales</taxon>
        <taxon>Erysiphaceae</taxon>
        <taxon>Erysiphe</taxon>
    </lineage>
</organism>